<name>A0AAW0UY85_SCYPA</name>
<organism evidence="1 2">
    <name type="scientific">Scylla paramamosain</name>
    <name type="common">Mud crab</name>
    <dbReference type="NCBI Taxonomy" id="85552"/>
    <lineage>
        <taxon>Eukaryota</taxon>
        <taxon>Metazoa</taxon>
        <taxon>Ecdysozoa</taxon>
        <taxon>Arthropoda</taxon>
        <taxon>Crustacea</taxon>
        <taxon>Multicrustacea</taxon>
        <taxon>Malacostraca</taxon>
        <taxon>Eumalacostraca</taxon>
        <taxon>Eucarida</taxon>
        <taxon>Decapoda</taxon>
        <taxon>Pleocyemata</taxon>
        <taxon>Brachyura</taxon>
        <taxon>Eubrachyura</taxon>
        <taxon>Portunoidea</taxon>
        <taxon>Portunidae</taxon>
        <taxon>Portuninae</taxon>
        <taxon>Scylla</taxon>
    </lineage>
</organism>
<accession>A0AAW0UY85</accession>
<protein>
    <submittedName>
        <fullName evidence="1">Uncharacterized protein</fullName>
    </submittedName>
</protein>
<sequence>MRVYSALVLFRRSTENDDFIARFGRGEGDSGSNRRSGEGGFVMLGEDGAAGRAARRWPARPGVARVVVGPLTTTTTTTLPSCTHATEEDNDHCGW</sequence>
<gene>
    <name evidence="1" type="ORF">O3P69_001578</name>
</gene>
<comment type="caution">
    <text evidence="1">The sequence shown here is derived from an EMBL/GenBank/DDBJ whole genome shotgun (WGS) entry which is preliminary data.</text>
</comment>
<dbReference type="AlphaFoldDB" id="A0AAW0UY85"/>
<dbReference type="Proteomes" id="UP001487740">
    <property type="component" value="Unassembled WGS sequence"/>
</dbReference>
<evidence type="ECO:0000313" key="2">
    <source>
        <dbReference type="Proteomes" id="UP001487740"/>
    </source>
</evidence>
<keyword evidence="2" id="KW-1185">Reference proteome</keyword>
<reference evidence="1 2" key="1">
    <citation type="submission" date="2023-03" db="EMBL/GenBank/DDBJ databases">
        <title>High-quality genome of Scylla paramamosain provides insights in environmental adaptation.</title>
        <authorList>
            <person name="Zhang L."/>
        </authorList>
    </citation>
    <scope>NUCLEOTIDE SEQUENCE [LARGE SCALE GENOMIC DNA]</scope>
    <source>
        <strain evidence="1">LZ_2023a</strain>
        <tissue evidence="1">Muscle</tissue>
    </source>
</reference>
<proteinExistence type="predicted"/>
<dbReference type="EMBL" id="JARAKH010000003">
    <property type="protein sequence ID" value="KAK8405088.1"/>
    <property type="molecule type" value="Genomic_DNA"/>
</dbReference>
<evidence type="ECO:0000313" key="1">
    <source>
        <dbReference type="EMBL" id="KAK8405088.1"/>
    </source>
</evidence>